<comment type="function">
    <text evidence="2">Part of the Type IV secretion system.</text>
</comment>
<dbReference type="SUPFAM" id="SSF52540">
    <property type="entry name" value="P-loop containing nucleoside triphosphate hydrolases"/>
    <property type="match status" value="1"/>
</dbReference>
<dbReference type="AlphaFoldDB" id="A0A9X0EA96"/>
<proteinExistence type="inferred from homology"/>
<dbReference type="GO" id="GO:0016887">
    <property type="term" value="F:ATP hydrolysis activity"/>
    <property type="evidence" value="ECO:0007669"/>
    <property type="project" value="InterPro"/>
</dbReference>
<dbReference type="Gene3D" id="3.40.50.300">
    <property type="entry name" value="P-loop containing nucleotide triphosphate hydrolases"/>
    <property type="match status" value="1"/>
</dbReference>
<feature type="domain" description="Bacterial type II secretion system protein E" evidence="3">
    <location>
        <begin position="159"/>
        <end position="292"/>
    </location>
</feature>
<dbReference type="PANTHER" id="PTHR30486:SF6">
    <property type="entry name" value="TYPE IV PILUS RETRACTATION ATPASE PILT"/>
    <property type="match status" value="1"/>
</dbReference>
<evidence type="ECO:0000313" key="4">
    <source>
        <dbReference type="EMBL" id="KGF62095.1"/>
    </source>
</evidence>
<dbReference type="Gene3D" id="3.30.450.90">
    <property type="match status" value="1"/>
</dbReference>
<dbReference type="GO" id="GO:0043684">
    <property type="term" value="C:type IV secretion system complex"/>
    <property type="evidence" value="ECO:0007669"/>
    <property type="project" value="UniProtKB-UniRule"/>
</dbReference>
<accession>A0A9X0EA96</accession>
<evidence type="ECO:0000313" key="5">
    <source>
        <dbReference type="Proteomes" id="UP000029719"/>
    </source>
</evidence>
<dbReference type="InterPro" id="IPR001482">
    <property type="entry name" value="T2SS/T4SS_dom"/>
</dbReference>
<gene>
    <name evidence="4" type="ORF">LT42_25400</name>
</gene>
<comment type="caution">
    <text evidence="4">The sequence shown here is derived from an EMBL/GenBank/DDBJ whole genome shotgun (WGS) entry which is preliminary data.</text>
</comment>
<dbReference type="CDD" id="cd01130">
    <property type="entry name" value="VirB11-like_ATPase"/>
    <property type="match status" value="1"/>
</dbReference>
<dbReference type="GO" id="GO:0005524">
    <property type="term" value="F:ATP binding"/>
    <property type="evidence" value="ECO:0007669"/>
    <property type="project" value="UniProtKB-UniRule"/>
</dbReference>
<keyword evidence="2" id="KW-0547">Nucleotide-binding</keyword>
<dbReference type="EMBL" id="JRMB01000005">
    <property type="protein sequence ID" value="KGF62095.1"/>
    <property type="molecule type" value="Genomic_DNA"/>
</dbReference>
<organism evidence="4 5">
    <name type="scientific">Pseudomonas lutea</name>
    <dbReference type="NCBI Taxonomy" id="243924"/>
    <lineage>
        <taxon>Bacteria</taxon>
        <taxon>Pseudomonadati</taxon>
        <taxon>Pseudomonadota</taxon>
        <taxon>Gammaproteobacteria</taxon>
        <taxon>Pseudomonadales</taxon>
        <taxon>Pseudomonadaceae</taxon>
        <taxon>Pseudomonas</taxon>
    </lineage>
</organism>
<dbReference type="InterPro" id="IPR050921">
    <property type="entry name" value="T4SS_GSP_E_ATPase"/>
</dbReference>
<dbReference type="InterPro" id="IPR014155">
    <property type="entry name" value="VirB11"/>
</dbReference>
<comment type="similarity">
    <text evidence="1 2">Belongs to the GSP E family.</text>
</comment>
<dbReference type="Proteomes" id="UP000029719">
    <property type="component" value="Unassembled WGS sequence"/>
</dbReference>
<evidence type="ECO:0000256" key="2">
    <source>
        <dbReference type="RuleBase" id="RU366071"/>
    </source>
</evidence>
<protein>
    <recommendedName>
        <fullName evidence="2">Type IV secretion system protein</fullName>
    </recommendedName>
</protein>
<dbReference type="InterPro" id="IPR027417">
    <property type="entry name" value="P-loop_NTPase"/>
</dbReference>
<sequence length="338" mass="38167">MAAPVFDNSKPVRSLLKQTGIQDKLDIPGVTEVAINRPGEIWYEKNSMWHGEKAPHLDLQLCSQLATAMAVGVANDSGQLQKNPICPVALPDGERGQIVMPPATEKGCISFTIRKPSSARFSLQDYHDTGRLSGYRVIEKKGDIEEWQKEMIMCVKRGDMMKFFQMAVRHKLNLLFGGATGSGKTTFSKAIVDLYPLAKRYITIEDIHELQMPNHPNRVHLFFGPHMSARYLVQSCMRMKADHIFMSELKGDETWSYFSVLNTGHKGSLTTAHFNDCNSAAARLTEMVKQSDVGLTLDYQFIYRTVKTSIDCVCHWEGSYLKEVLFEPEEQLRLLNGE</sequence>
<keyword evidence="2" id="KW-0067">ATP-binding</keyword>
<dbReference type="PANTHER" id="PTHR30486">
    <property type="entry name" value="TWITCHING MOTILITY PROTEIN PILT"/>
    <property type="match status" value="1"/>
</dbReference>
<evidence type="ECO:0000256" key="1">
    <source>
        <dbReference type="ARBA" id="ARBA00006611"/>
    </source>
</evidence>
<dbReference type="Pfam" id="PF00437">
    <property type="entry name" value="T2SSE"/>
    <property type="match status" value="1"/>
</dbReference>
<evidence type="ECO:0000259" key="3">
    <source>
        <dbReference type="Pfam" id="PF00437"/>
    </source>
</evidence>
<name>A0A9X0EA96_9PSED</name>
<reference evidence="4 5" key="1">
    <citation type="submission" date="2014-09" db="EMBL/GenBank/DDBJ databases">
        <title>Genome sequence of Pseudomonas lutea strain DSM 17257T.</title>
        <authorList>
            <person name="Kwak Y."/>
            <person name="Shin J.-H."/>
        </authorList>
    </citation>
    <scope>NUCLEOTIDE SEQUENCE [LARGE SCALE GENOMIC DNA]</scope>
    <source>
        <strain evidence="4 5">DSM 17257</strain>
    </source>
</reference>
<dbReference type="NCBIfam" id="TIGR02788">
    <property type="entry name" value="VirB11"/>
    <property type="match status" value="1"/>
</dbReference>
<dbReference type="GO" id="GO:0044097">
    <property type="term" value="P:secretion by the type IV secretion system"/>
    <property type="evidence" value="ECO:0007669"/>
    <property type="project" value="InterPro"/>
</dbReference>